<proteinExistence type="predicted"/>
<evidence type="ECO:0000313" key="2">
    <source>
        <dbReference type="Proteomes" id="UP001055200"/>
    </source>
</evidence>
<evidence type="ECO:0000313" key="1">
    <source>
        <dbReference type="EMBL" id="ULN53735.1"/>
    </source>
</evidence>
<reference evidence="1" key="1">
    <citation type="submission" date="2022-08" db="EMBL/GenBank/DDBJ databases">
        <title>Complete genome sequence of 14 non-tuberculosis mycobacteria type-strains.</title>
        <authorList>
            <person name="Igarashi Y."/>
            <person name="Osugi A."/>
            <person name="Mitarai S."/>
        </authorList>
    </citation>
    <scope>NUCLEOTIDE SEQUENCE</scope>
    <source>
        <strain evidence="1">DSM 45575</strain>
    </source>
</reference>
<evidence type="ECO:0008006" key="3">
    <source>
        <dbReference type="Google" id="ProtNLM"/>
    </source>
</evidence>
<accession>A0ABY3U192</accession>
<protein>
    <recommendedName>
        <fullName evidence="3">DUF2993 domain-containing protein</fullName>
    </recommendedName>
</protein>
<organism evidence="1 2">
    <name type="scientific">Mycolicibacillus parakoreensis</name>
    <dbReference type="NCBI Taxonomy" id="1069221"/>
    <lineage>
        <taxon>Bacteria</taxon>
        <taxon>Bacillati</taxon>
        <taxon>Actinomycetota</taxon>
        <taxon>Actinomycetes</taxon>
        <taxon>Mycobacteriales</taxon>
        <taxon>Mycobacteriaceae</taxon>
        <taxon>Mycolicibacillus</taxon>
    </lineage>
</organism>
<dbReference type="RefSeq" id="WP_240171984.1">
    <property type="nucleotide sequence ID" value="NZ_CP092365.1"/>
</dbReference>
<sequence>MTRSGPLGRWDPFRPLDMLASLFSTAAAIPPVSTGAAVAYRTLFMTLRRLLVGRQLSVHLDEGSLTLTVTGFDARLDVRSLSVGQLDDLQIEATDLRWDDNRLDHAVVLLRNVHFRPSTPPVIVAAPVEITVDLPASVVTDVMRWAMPNVLGAIGPDGVARLHWARRPHLGSVEVDAQVDGSTLWLQPRGIALRRRRWGFSPRTPAYPIQLPAFPHGLELTDVRIGTGGVQVSGTLPEWRMDVPQAALETIITQLSSVGRQLNLTRAHRWW</sequence>
<dbReference type="EMBL" id="CP092365">
    <property type="protein sequence ID" value="ULN53735.1"/>
    <property type="molecule type" value="Genomic_DNA"/>
</dbReference>
<keyword evidence="2" id="KW-1185">Reference proteome</keyword>
<dbReference type="Proteomes" id="UP001055200">
    <property type="component" value="Chromosome"/>
</dbReference>
<gene>
    <name evidence="1" type="ORF">MIU77_05365</name>
</gene>
<name>A0ABY3U192_9MYCO</name>